<feature type="domain" description="Carboxylesterase type B" evidence="5">
    <location>
        <begin position="13"/>
        <end position="439"/>
    </location>
</feature>
<evidence type="ECO:0000256" key="3">
    <source>
        <dbReference type="RuleBase" id="RU361235"/>
    </source>
</evidence>
<keyword evidence="2 3" id="KW-0378">Hydrolase</keyword>
<evidence type="ECO:0000256" key="1">
    <source>
        <dbReference type="ARBA" id="ARBA00005964"/>
    </source>
</evidence>
<evidence type="ECO:0000313" key="7">
    <source>
        <dbReference type="Proteomes" id="UP000242875"/>
    </source>
</evidence>
<evidence type="ECO:0000256" key="4">
    <source>
        <dbReference type="SAM" id="MobiDB-lite"/>
    </source>
</evidence>
<dbReference type="EC" id="3.1.1.-" evidence="3"/>
<comment type="caution">
    <text evidence="6">The sequence shown here is derived from an EMBL/GenBank/DDBJ whole genome shotgun (WGS) entry which is preliminary data.</text>
</comment>
<accession>A0A261XUC7</accession>
<dbReference type="PROSITE" id="PS00122">
    <property type="entry name" value="CARBOXYLESTERASE_B_1"/>
    <property type="match status" value="1"/>
</dbReference>
<dbReference type="OrthoDB" id="408631at2759"/>
<dbReference type="GO" id="GO:0016787">
    <property type="term" value="F:hydrolase activity"/>
    <property type="evidence" value="ECO:0007669"/>
    <property type="project" value="UniProtKB-KW"/>
</dbReference>
<dbReference type="Gene3D" id="3.40.50.1820">
    <property type="entry name" value="alpha/beta hydrolase"/>
    <property type="match status" value="1"/>
</dbReference>
<comment type="similarity">
    <text evidence="1 3">Belongs to the type-B carboxylesterase/lipase family.</text>
</comment>
<dbReference type="InterPro" id="IPR029058">
    <property type="entry name" value="AB_hydrolase_fold"/>
</dbReference>
<dbReference type="Pfam" id="PF00135">
    <property type="entry name" value="COesterase"/>
    <property type="match status" value="1"/>
</dbReference>
<name>A0A261XUC7_9FUNG</name>
<dbReference type="InterPro" id="IPR019826">
    <property type="entry name" value="Carboxylesterase_B_AS"/>
</dbReference>
<organism evidence="6 7">
    <name type="scientific">Bifiguratus adelaidae</name>
    <dbReference type="NCBI Taxonomy" id="1938954"/>
    <lineage>
        <taxon>Eukaryota</taxon>
        <taxon>Fungi</taxon>
        <taxon>Fungi incertae sedis</taxon>
        <taxon>Mucoromycota</taxon>
        <taxon>Mucoromycotina</taxon>
        <taxon>Endogonomycetes</taxon>
        <taxon>Endogonales</taxon>
        <taxon>Endogonales incertae sedis</taxon>
        <taxon>Bifiguratus</taxon>
    </lineage>
</organism>
<evidence type="ECO:0000313" key="6">
    <source>
        <dbReference type="EMBL" id="OZJ01966.1"/>
    </source>
</evidence>
<dbReference type="Proteomes" id="UP000242875">
    <property type="component" value="Unassembled WGS sequence"/>
</dbReference>
<feature type="region of interest" description="Disordered" evidence="4">
    <location>
        <begin position="1"/>
        <end position="22"/>
    </location>
</feature>
<reference evidence="6 7" key="1">
    <citation type="journal article" date="2017" name="Mycologia">
        <title>Bifiguratus adelaidae, gen. et sp. nov., a new member of Mucoromycotina in endophytic and soil-dwelling habitats.</title>
        <authorList>
            <person name="Torres-Cruz T.J."/>
            <person name="Billingsley Tobias T.L."/>
            <person name="Almatruk M."/>
            <person name="Hesse C."/>
            <person name="Kuske C.R."/>
            <person name="Desiro A."/>
            <person name="Benucci G.M."/>
            <person name="Bonito G."/>
            <person name="Stajich J.E."/>
            <person name="Dunlap C."/>
            <person name="Arnold A.E."/>
            <person name="Porras-Alfaro A."/>
        </authorList>
    </citation>
    <scope>NUCLEOTIDE SEQUENCE [LARGE SCALE GENOMIC DNA]</scope>
    <source>
        <strain evidence="6 7">AZ0501</strain>
    </source>
</reference>
<dbReference type="EMBL" id="MVBO01000209">
    <property type="protein sequence ID" value="OZJ01966.1"/>
    <property type="molecule type" value="Genomic_DNA"/>
</dbReference>
<dbReference type="InterPro" id="IPR002018">
    <property type="entry name" value="CarbesteraseB"/>
</dbReference>
<keyword evidence="7" id="KW-1185">Reference proteome</keyword>
<protein>
    <recommendedName>
        <fullName evidence="3">Carboxylic ester hydrolase</fullName>
        <ecNumber evidence="3">3.1.1.-</ecNumber>
    </recommendedName>
</protein>
<dbReference type="PANTHER" id="PTHR11559">
    <property type="entry name" value="CARBOXYLESTERASE"/>
    <property type="match status" value="1"/>
</dbReference>
<gene>
    <name evidence="6" type="ORF">BZG36_05598</name>
</gene>
<dbReference type="AlphaFoldDB" id="A0A261XUC7"/>
<evidence type="ECO:0000256" key="2">
    <source>
        <dbReference type="ARBA" id="ARBA00022801"/>
    </source>
</evidence>
<sequence length="465" mass="50176">MALPIESHNNYTSEPLDATKFGPSCPQARPQALPTYQPEQSEDCLLLNVQVPHNPASSSLPVFVEIHGGGYTAGNAEGVPGDALVHRANGTMIFVGIQYRLGLLGFLASAEVRDNGILNAGLLDQRMALEWVQRHISAFGGDPDRVTIDGASAGGGSVSYQLMAYGGAGVAPFRAAIPELPWWQPLKNETLSQTNYERILGNASCTDLECLRRLPSDQIITLTQNSIRNSYPDAEGNFGQYATGDFVFGPIVDGSFIKGLPTAEFKAGHFYHVPILTNHESAEGVIFTDMNETQAELPGDLDRIFNTPSKDFLATLLNDLYPSNEYASVGEQRAAIFGNLYVDCGTLAIASSASQWGNNQSAIFKFNSSADGGLHGTIGAYVYSADINGPYPNATLAAILQSYYISFTKYLDPNPGRLEGAPFFPSYSEAQQILQISDTDIVVGADADRGARCYFYEANPHTTRN</sequence>
<dbReference type="SUPFAM" id="SSF53474">
    <property type="entry name" value="alpha/beta-Hydrolases"/>
    <property type="match status" value="1"/>
</dbReference>
<dbReference type="InterPro" id="IPR050309">
    <property type="entry name" value="Type-B_Carboxylest/Lipase"/>
</dbReference>
<proteinExistence type="inferred from homology"/>
<evidence type="ECO:0000259" key="5">
    <source>
        <dbReference type="Pfam" id="PF00135"/>
    </source>
</evidence>